<evidence type="ECO:0000313" key="2">
    <source>
        <dbReference type="Proteomes" id="UP000272560"/>
    </source>
</evidence>
<name>A0A3A5MBR8_9MICC</name>
<protein>
    <submittedName>
        <fullName evidence="1">Uncharacterized protein</fullName>
    </submittedName>
</protein>
<evidence type="ECO:0000313" key="1">
    <source>
        <dbReference type="EMBL" id="RJT78033.1"/>
    </source>
</evidence>
<comment type="caution">
    <text evidence="1">The sequence shown here is derived from an EMBL/GenBank/DDBJ whole genome shotgun (WGS) entry which is preliminary data.</text>
</comment>
<proteinExistence type="predicted"/>
<dbReference type="AlphaFoldDB" id="A0A3A5MBR8"/>
<gene>
    <name evidence="1" type="ORF">D6T63_13895</name>
</gene>
<keyword evidence="2" id="KW-1185">Reference proteome</keyword>
<reference evidence="1 2" key="1">
    <citation type="submission" date="2018-09" db="EMBL/GenBank/DDBJ databases">
        <title>Novel species of Arthrobacter.</title>
        <authorList>
            <person name="Liu Q."/>
            <person name="Xin Y.-H."/>
        </authorList>
    </citation>
    <scope>NUCLEOTIDE SEQUENCE [LARGE SCALE GENOMIC DNA]</scope>
    <source>
        <strain evidence="1 2">Hz2</strain>
    </source>
</reference>
<organism evidence="1 2">
    <name type="scientific">Arthrobacter cheniae</name>
    <dbReference type="NCBI Taxonomy" id="1258888"/>
    <lineage>
        <taxon>Bacteria</taxon>
        <taxon>Bacillati</taxon>
        <taxon>Actinomycetota</taxon>
        <taxon>Actinomycetes</taxon>
        <taxon>Micrococcales</taxon>
        <taxon>Micrococcaceae</taxon>
        <taxon>Arthrobacter</taxon>
    </lineage>
</organism>
<sequence>MVSVAGFILALAGIVTAVVTAVHLVAPELRPKEQLGATVEKIAITQDAAHVDDGVKLDPQMPGIEVLVRARLMAYQDRSYSVRLELHQANTMRRLDTVYSTCPLLSPTANEETATWKCWTAAPPSGTEYFARAILSDDGLTEDLGKDGNGREGILDFLDGPVLTVPD</sequence>
<dbReference type="Proteomes" id="UP000272560">
    <property type="component" value="Unassembled WGS sequence"/>
</dbReference>
<dbReference type="EMBL" id="QZVT01000007">
    <property type="protein sequence ID" value="RJT78033.1"/>
    <property type="molecule type" value="Genomic_DNA"/>
</dbReference>
<accession>A0A3A5MBR8</accession>